<comment type="caution">
    <text evidence="2">The sequence shown here is derived from an EMBL/GenBank/DDBJ whole genome shotgun (WGS) entry which is preliminary data.</text>
</comment>
<dbReference type="GO" id="GO:0003676">
    <property type="term" value="F:nucleic acid binding"/>
    <property type="evidence" value="ECO:0007669"/>
    <property type="project" value="InterPro"/>
</dbReference>
<reference evidence="2 3" key="1">
    <citation type="submission" date="2016-04" db="EMBL/GenBank/DDBJ databases">
        <title>Genome sequence of Methanobrevibacter cuticularis DSM 11139.</title>
        <authorList>
            <person name="Poehlein A."/>
            <person name="Seedorf H."/>
            <person name="Daniel R."/>
        </authorList>
    </citation>
    <scope>NUCLEOTIDE SEQUENCE [LARGE SCALE GENOMIC DNA]</scope>
    <source>
        <strain evidence="2 3">DSM 11139</strain>
    </source>
</reference>
<dbReference type="Gene3D" id="3.30.420.10">
    <property type="entry name" value="Ribonuclease H-like superfamily/Ribonuclease H"/>
    <property type="match status" value="1"/>
</dbReference>
<evidence type="ECO:0000313" key="2">
    <source>
        <dbReference type="EMBL" id="KZX14577.1"/>
    </source>
</evidence>
<dbReference type="AlphaFoldDB" id="A0A166CI47"/>
<dbReference type="STRING" id="47311.MBCUT_20470"/>
<organism evidence="2 3">
    <name type="scientific">Methanobrevibacter cuticularis</name>
    <dbReference type="NCBI Taxonomy" id="47311"/>
    <lineage>
        <taxon>Archaea</taxon>
        <taxon>Methanobacteriati</taxon>
        <taxon>Methanobacteriota</taxon>
        <taxon>Methanomada group</taxon>
        <taxon>Methanobacteria</taxon>
        <taxon>Methanobacteriales</taxon>
        <taxon>Methanobacteriaceae</taxon>
        <taxon>Methanobrevibacter</taxon>
    </lineage>
</organism>
<feature type="domain" description="Tc1-like transposase DDE" evidence="1">
    <location>
        <begin position="3"/>
        <end position="59"/>
    </location>
</feature>
<dbReference type="InterPro" id="IPR038717">
    <property type="entry name" value="Tc1-like_DDE_dom"/>
</dbReference>
<keyword evidence="3" id="KW-1185">Reference proteome</keyword>
<dbReference type="Proteomes" id="UP000077275">
    <property type="component" value="Unassembled WGS sequence"/>
</dbReference>
<proteinExistence type="predicted"/>
<protein>
    <recommendedName>
        <fullName evidence="1">Tc1-like transposase DDE domain-containing protein</fullName>
    </recommendedName>
</protein>
<evidence type="ECO:0000259" key="1">
    <source>
        <dbReference type="Pfam" id="PF13358"/>
    </source>
</evidence>
<dbReference type="EMBL" id="LWMW01000161">
    <property type="protein sequence ID" value="KZX14577.1"/>
    <property type="molecule type" value="Genomic_DNA"/>
</dbReference>
<dbReference type="Pfam" id="PF13358">
    <property type="entry name" value="DDE_3"/>
    <property type="match status" value="1"/>
</dbReference>
<dbReference type="InterPro" id="IPR036397">
    <property type="entry name" value="RNaseH_sf"/>
</dbReference>
<dbReference type="PATRIC" id="fig|47311.3.peg.2237"/>
<accession>A0A166CI47</accession>
<evidence type="ECO:0000313" key="3">
    <source>
        <dbReference type="Proteomes" id="UP000077275"/>
    </source>
</evidence>
<gene>
    <name evidence="2" type="ORF">MBCUT_20470</name>
</gene>
<name>A0A166CI47_9EURY</name>
<sequence>MFENEKRIVIVLDNAKTHIAKIGKTIAKILNIKLVFLEKYASDINPIERVWYSIKDKLSVTYVEDEMFLMTEFSRYFYIYANSRTLVENWLDTYIN</sequence>